<organism evidence="2 3">
    <name type="scientific">Malus domestica</name>
    <name type="common">Apple</name>
    <name type="synonym">Pyrus malus</name>
    <dbReference type="NCBI Taxonomy" id="3750"/>
    <lineage>
        <taxon>Eukaryota</taxon>
        <taxon>Viridiplantae</taxon>
        <taxon>Streptophyta</taxon>
        <taxon>Embryophyta</taxon>
        <taxon>Tracheophyta</taxon>
        <taxon>Spermatophyta</taxon>
        <taxon>Magnoliopsida</taxon>
        <taxon>eudicotyledons</taxon>
        <taxon>Gunneridae</taxon>
        <taxon>Pentapetalae</taxon>
        <taxon>rosids</taxon>
        <taxon>fabids</taxon>
        <taxon>Rosales</taxon>
        <taxon>Rosaceae</taxon>
        <taxon>Amygdaloideae</taxon>
        <taxon>Maleae</taxon>
        <taxon>Malus</taxon>
    </lineage>
</organism>
<proteinExistence type="predicted"/>
<gene>
    <name evidence="2" type="ORF">DVH24_040355</name>
</gene>
<keyword evidence="3" id="KW-1185">Reference proteome</keyword>
<evidence type="ECO:0000313" key="3">
    <source>
        <dbReference type="Proteomes" id="UP000290289"/>
    </source>
</evidence>
<evidence type="ECO:0000313" key="2">
    <source>
        <dbReference type="EMBL" id="RXH79208.1"/>
    </source>
</evidence>
<comment type="caution">
    <text evidence="2">The sequence shown here is derived from an EMBL/GenBank/DDBJ whole genome shotgun (WGS) entry which is preliminary data.</text>
</comment>
<dbReference type="SMR" id="A0A498I637"/>
<protein>
    <submittedName>
        <fullName evidence="2">Uncharacterized protein</fullName>
    </submittedName>
</protein>
<dbReference type="STRING" id="3750.A0A498I637"/>
<feature type="compositionally biased region" description="Pro residues" evidence="1">
    <location>
        <begin position="125"/>
        <end position="136"/>
    </location>
</feature>
<accession>A0A498I637</accession>
<dbReference type="Proteomes" id="UP000290289">
    <property type="component" value="Chromosome 13"/>
</dbReference>
<feature type="compositionally biased region" description="Basic and acidic residues" evidence="1">
    <location>
        <begin position="110"/>
        <end position="122"/>
    </location>
</feature>
<reference evidence="2 3" key="1">
    <citation type="submission" date="2018-10" db="EMBL/GenBank/DDBJ databases">
        <title>A high-quality apple genome assembly.</title>
        <authorList>
            <person name="Hu J."/>
        </authorList>
    </citation>
    <scope>NUCLEOTIDE SEQUENCE [LARGE SCALE GENOMIC DNA]</scope>
    <source>
        <strain evidence="3">cv. HFTH1</strain>
        <tissue evidence="2">Young leaf</tissue>
    </source>
</reference>
<dbReference type="AlphaFoldDB" id="A0A498I637"/>
<feature type="region of interest" description="Disordered" evidence="1">
    <location>
        <begin position="110"/>
        <end position="158"/>
    </location>
</feature>
<dbReference type="EMBL" id="RDQH01000339">
    <property type="protein sequence ID" value="RXH79208.1"/>
    <property type="molecule type" value="Genomic_DNA"/>
</dbReference>
<sequence length="169" mass="18244">MAFSSCSNLVGGPLPLAAVGETQFPTKRSMSVTTTTKHRALPLQVRSEGKQKPGSPKTFGVSRRDVMLSLPVGTLASLTLLPTEPAEARLVNPEIRKKIFEKLKKIREHFGLSKPKTNDGKEAYPSPPPPPPPPPSLEEKNPQTFPPALPLDPQGNLLVPLPPVEVILP</sequence>
<evidence type="ECO:0000256" key="1">
    <source>
        <dbReference type="SAM" id="MobiDB-lite"/>
    </source>
</evidence>
<name>A0A498I637_MALDO</name>